<feature type="non-terminal residue" evidence="1">
    <location>
        <position position="135"/>
    </location>
</feature>
<name>A0ACA9R4E4_9GLOM</name>
<evidence type="ECO:0000313" key="1">
    <source>
        <dbReference type="EMBL" id="CAG8776395.1"/>
    </source>
</evidence>
<accession>A0ACA9R4E4</accession>
<keyword evidence="2" id="KW-1185">Reference proteome</keyword>
<evidence type="ECO:0000313" key="2">
    <source>
        <dbReference type="Proteomes" id="UP000789702"/>
    </source>
</evidence>
<comment type="caution">
    <text evidence="1">The sequence shown here is derived from an EMBL/GenBank/DDBJ whole genome shotgun (WGS) entry which is preliminary data.</text>
</comment>
<reference evidence="1" key="1">
    <citation type="submission" date="2021-06" db="EMBL/GenBank/DDBJ databases">
        <authorList>
            <person name="Kallberg Y."/>
            <person name="Tangrot J."/>
            <person name="Rosling A."/>
        </authorList>
    </citation>
    <scope>NUCLEOTIDE SEQUENCE</scope>
    <source>
        <strain evidence="1">IL203A</strain>
    </source>
</reference>
<protein>
    <submittedName>
        <fullName evidence="1">1508_t:CDS:1</fullName>
    </submittedName>
</protein>
<dbReference type="Proteomes" id="UP000789702">
    <property type="component" value="Unassembled WGS sequence"/>
</dbReference>
<proteinExistence type="predicted"/>
<feature type="non-terminal residue" evidence="1">
    <location>
        <position position="1"/>
    </location>
</feature>
<organism evidence="1 2">
    <name type="scientific">Dentiscutata heterogama</name>
    <dbReference type="NCBI Taxonomy" id="1316150"/>
    <lineage>
        <taxon>Eukaryota</taxon>
        <taxon>Fungi</taxon>
        <taxon>Fungi incertae sedis</taxon>
        <taxon>Mucoromycota</taxon>
        <taxon>Glomeromycotina</taxon>
        <taxon>Glomeromycetes</taxon>
        <taxon>Diversisporales</taxon>
        <taxon>Gigasporaceae</taxon>
        <taxon>Dentiscutata</taxon>
    </lineage>
</organism>
<dbReference type="EMBL" id="CAJVPU010060074">
    <property type="protein sequence ID" value="CAG8776395.1"/>
    <property type="molecule type" value="Genomic_DNA"/>
</dbReference>
<gene>
    <name evidence="1" type="ORF">DHETER_LOCUS16145</name>
</gene>
<sequence length="135" mass="15224">WIPKSILKLVSTRDMPASAKKLNILLTKMPRKDPDVFASSFTPSLTPTAQSPIVSHIHERNIPDSDIPIITESPTKCEKRVRFLEQSLPSSEIDNSIVKHPINSTSKSTFWKSFVETICFIRNYVIKKKSITSGI</sequence>